<dbReference type="InterPro" id="IPR001867">
    <property type="entry name" value="OmpR/PhoB-type_DNA-bd"/>
</dbReference>
<keyword evidence="8" id="KW-1185">Reference proteome</keyword>
<evidence type="ECO:0000313" key="7">
    <source>
        <dbReference type="Proteomes" id="UP000288943"/>
    </source>
</evidence>
<dbReference type="InterPro" id="IPR036388">
    <property type="entry name" value="WH-like_DNA-bd_sf"/>
</dbReference>
<evidence type="ECO:0000256" key="3">
    <source>
        <dbReference type="ARBA" id="ARBA00023163"/>
    </source>
</evidence>
<dbReference type="InterPro" id="IPR016032">
    <property type="entry name" value="Sig_transdc_resp-reg_C-effctor"/>
</dbReference>
<dbReference type="GeneID" id="95378304"/>
<dbReference type="Proteomes" id="UP000288943">
    <property type="component" value="Chromosome"/>
</dbReference>
<dbReference type="SMART" id="SM00862">
    <property type="entry name" value="Trans_reg_C"/>
    <property type="match status" value="1"/>
</dbReference>
<dbReference type="EMBL" id="JAMDMJ010000006">
    <property type="protein sequence ID" value="MCY9595245.1"/>
    <property type="molecule type" value="Genomic_DNA"/>
</dbReference>
<organism evidence="6 7">
    <name type="scientific">Paenibacillus chitinolyticus</name>
    <dbReference type="NCBI Taxonomy" id="79263"/>
    <lineage>
        <taxon>Bacteria</taxon>
        <taxon>Bacillati</taxon>
        <taxon>Bacillota</taxon>
        <taxon>Bacilli</taxon>
        <taxon>Bacillales</taxon>
        <taxon>Paenibacillaceae</taxon>
        <taxon>Paenibacillus</taxon>
    </lineage>
</organism>
<gene>
    <name evidence="5" type="ORF">M5X16_05595</name>
    <name evidence="6" type="ORF">PC41400_26295</name>
</gene>
<dbReference type="Pfam" id="PF00486">
    <property type="entry name" value="Trans_reg_C"/>
    <property type="match status" value="1"/>
</dbReference>
<keyword evidence="2 6" id="KW-0238">DNA-binding</keyword>
<dbReference type="SUPFAM" id="SSF46894">
    <property type="entry name" value="C-terminal effector domain of the bipartite response regulators"/>
    <property type="match status" value="1"/>
</dbReference>
<reference evidence="6 7" key="1">
    <citation type="submission" date="2018-01" db="EMBL/GenBank/DDBJ databases">
        <title>The whole genome sequencing and assembly of Paenibacillus chitinolyticus KCCM 41400 strain.</title>
        <authorList>
            <person name="Kim J.-Y."/>
            <person name="Park M.-K."/>
            <person name="Lee Y.-J."/>
            <person name="Yi H."/>
            <person name="Bahn Y.-S."/>
            <person name="Kim J.F."/>
            <person name="Lee D.-W."/>
        </authorList>
    </citation>
    <scope>NUCLEOTIDE SEQUENCE [LARGE SCALE GENOMIC DNA]</scope>
    <source>
        <strain evidence="6 7">KCCM 41400</strain>
    </source>
</reference>
<evidence type="ECO:0000256" key="2">
    <source>
        <dbReference type="ARBA" id="ARBA00023125"/>
    </source>
</evidence>
<dbReference type="EMBL" id="CP026520">
    <property type="protein sequence ID" value="QAV20990.1"/>
    <property type="molecule type" value="Genomic_DNA"/>
</dbReference>
<dbReference type="RefSeq" id="WP_042234540.1">
    <property type="nucleotide sequence ID" value="NZ_CP026520.1"/>
</dbReference>
<evidence type="ECO:0000259" key="4">
    <source>
        <dbReference type="SMART" id="SM00862"/>
    </source>
</evidence>
<sequence length="237" mass="26356">MTIAIYTDDPDMAHVLSYFFNETVCSVHARSELGGLPEPGGGQAILAVGSPDEKDWFRLKRSVKQGTTTYLMIREPMTPLETVYAKEIGVREILMDPVTRLRSKAAETPDKLISVLVCPGLYEAAAGSELVYIGEGTYFHPKQFCIKYGSTRIELSEKEAALLSFFVENEGIVVTKHTIAEKLWGGYIQPDGISKVIARMKNKLGPARVLISSRQLGGFMYVKEREAAEYAVTRRLK</sequence>
<dbReference type="GO" id="GO:0006355">
    <property type="term" value="P:regulation of DNA-templated transcription"/>
    <property type="evidence" value="ECO:0007669"/>
    <property type="project" value="InterPro"/>
</dbReference>
<feature type="domain" description="OmpR/PhoB-type" evidence="4">
    <location>
        <begin position="150"/>
        <end position="221"/>
    </location>
</feature>
<dbReference type="Proteomes" id="UP001527202">
    <property type="component" value="Unassembled WGS sequence"/>
</dbReference>
<dbReference type="OrthoDB" id="2663253at2"/>
<evidence type="ECO:0000313" key="8">
    <source>
        <dbReference type="Proteomes" id="UP001527202"/>
    </source>
</evidence>
<dbReference type="GO" id="GO:0003677">
    <property type="term" value="F:DNA binding"/>
    <property type="evidence" value="ECO:0007669"/>
    <property type="project" value="UniProtKB-KW"/>
</dbReference>
<keyword evidence="3" id="KW-0804">Transcription</keyword>
<protein>
    <submittedName>
        <fullName evidence="6">DNA-binding response regulator</fullName>
    </submittedName>
    <submittedName>
        <fullName evidence="5">Winged helix-turn-helix domain-containing protein</fullName>
    </submittedName>
</protein>
<name>A0A410X2Z5_9BACL</name>
<accession>A0A410X2Z5</accession>
<evidence type="ECO:0000256" key="1">
    <source>
        <dbReference type="ARBA" id="ARBA00023015"/>
    </source>
</evidence>
<dbReference type="KEGG" id="pchi:PC41400_26295"/>
<evidence type="ECO:0000313" key="6">
    <source>
        <dbReference type="EMBL" id="QAV20990.1"/>
    </source>
</evidence>
<dbReference type="Gene3D" id="1.10.10.10">
    <property type="entry name" value="Winged helix-like DNA-binding domain superfamily/Winged helix DNA-binding domain"/>
    <property type="match status" value="1"/>
</dbReference>
<dbReference type="AlphaFoldDB" id="A0A410X2Z5"/>
<keyword evidence="1" id="KW-0805">Transcription regulation</keyword>
<evidence type="ECO:0000313" key="5">
    <source>
        <dbReference type="EMBL" id="MCY9595245.1"/>
    </source>
</evidence>
<reference evidence="5 8" key="2">
    <citation type="submission" date="2022-05" db="EMBL/GenBank/DDBJ databases">
        <title>Genome Sequencing of Bee-Associated Microbes.</title>
        <authorList>
            <person name="Dunlap C."/>
        </authorList>
    </citation>
    <scope>NUCLEOTIDE SEQUENCE [LARGE SCALE GENOMIC DNA]</scope>
    <source>
        <strain evidence="5 8">NRRL B-23120</strain>
    </source>
</reference>
<proteinExistence type="predicted"/>
<dbReference type="GO" id="GO:0000160">
    <property type="term" value="P:phosphorelay signal transduction system"/>
    <property type="evidence" value="ECO:0007669"/>
    <property type="project" value="InterPro"/>
</dbReference>